<feature type="transmembrane region" description="Helical" evidence="1">
    <location>
        <begin position="13"/>
        <end position="32"/>
    </location>
</feature>
<protein>
    <submittedName>
        <fullName evidence="2">Uncharacterized protein</fullName>
    </submittedName>
</protein>
<dbReference type="Proteomes" id="UP001275440">
    <property type="component" value="Unassembled WGS sequence"/>
</dbReference>
<organism evidence="2 3">
    <name type="scientific">Rhodococcus zopfii</name>
    <dbReference type="NCBI Taxonomy" id="43772"/>
    <lineage>
        <taxon>Bacteria</taxon>
        <taxon>Bacillati</taxon>
        <taxon>Actinomycetota</taxon>
        <taxon>Actinomycetes</taxon>
        <taxon>Mycobacteriales</taxon>
        <taxon>Nocardiaceae</taxon>
        <taxon>Rhodococcus</taxon>
    </lineage>
</organism>
<dbReference type="EMBL" id="WBMO01000001">
    <property type="protein sequence ID" value="MDV2476096.1"/>
    <property type="molecule type" value="Genomic_DNA"/>
</dbReference>
<evidence type="ECO:0000313" key="3">
    <source>
        <dbReference type="Proteomes" id="UP001275440"/>
    </source>
</evidence>
<accession>A0ABU3WQ27</accession>
<keyword evidence="1" id="KW-0812">Transmembrane</keyword>
<sequence length="171" mass="18437">MESLSDLFTAGTAPWWAAPVALVVGVVLGVLATRAGRRSARQPTPAPALRATDRALHVRFLHTADTVHNHLFELDRAALADVELDEALHSDDPHLRAIARGIVDLDAIVNEMRLTAPDQVLAAAESAFGFLTAASSDGTDDLDVFRDGYVTEKRRFVDAVRAAYPPATLRS</sequence>
<evidence type="ECO:0000256" key="1">
    <source>
        <dbReference type="SAM" id="Phobius"/>
    </source>
</evidence>
<name>A0ABU3WQ27_9NOCA</name>
<evidence type="ECO:0000313" key="2">
    <source>
        <dbReference type="EMBL" id="MDV2476096.1"/>
    </source>
</evidence>
<keyword evidence="1" id="KW-1133">Transmembrane helix</keyword>
<reference evidence="2 3" key="1">
    <citation type="submission" date="2019-10" db="EMBL/GenBank/DDBJ databases">
        <title>Draft Genome Assembly of Rhodococcus zopfii DSM44189.</title>
        <authorList>
            <person name="Sutton J.M."/>
            <person name="Akob D.M."/>
            <person name="Bushman T.J."/>
        </authorList>
    </citation>
    <scope>NUCLEOTIDE SEQUENCE [LARGE SCALE GENOMIC DNA]</scope>
    <source>
        <strain evidence="2 3">DSM 44189</strain>
    </source>
</reference>
<proteinExistence type="predicted"/>
<keyword evidence="3" id="KW-1185">Reference proteome</keyword>
<gene>
    <name evidence="2" type="ORF">F8M49_13440</name>
</gene>
<comment type="caution">
    <text evidence="2">The sequence shown here is derived from an EMBL/GenBank/DDBJ whole genome shotgun (WGS) entry which is preliminary data.</text>
</comment>
<dbReference type="RefSeq" id="WP_371304720.1">
    <property type="nucleotide sequence ID" value="NZ_JAWKJJ010000001.1"/>
</dbReference>
<keyword evidence="1" id="KW-0472">Membrane</keyword>